<keyword evidence="3" id="KW-1185">Reference proteome</keyword>
<feature type="compositionally biased region" description="Polar residues" evidence="1">
    <location>
        <begin position="1"/>
        <end position="12"/>
    </location>
</feature>
<organism evidence="2 3">
    <name type="scientific">Puccinia triticina</name>
    <dbReference type="NCBI Taxonomy" id="208348"/>
    <lineage>
        <taxon>Eukaryota</taxon>
        <taxon>Fungi</taxon>
        <taxon>Dikarya</taxon>
        <taxon>Basidiomycota</taxon>
        <taxon>Pucciniomycotina</taxon>
        <taxon>Pucciniomycetes</taxon>
        <taxon>Pucciniales</taxon>
        <taxon>Pucciniaceae</taxon>
        <taxon>Puccinia</taxon>
    </lineage>
</organism>
<dbReference type="RefSeq" id="XP_053024075.1">
    <property type="nucleotide sequence ID" value="XM_053172878.1"/>
</dbReference>
<dbReference type="EMBL" id="CP110429">
    <property type="protein sequence ID" value="WAQ88520.1"/>
    <property type="molecule type" value="Genomic_DNA"/>
</dbReference>
<proteinExistence type="predicted"/>
<evidence type="ECO:0000256" key="1">
    <source>
        <dbReference type="SAM" id="MobiDB-lite"/>
    </source>
</evidence>
<gene>
    <name evidence="2" type="ORF">PtA15_9A647</name>
</gene>
<dbReference type="GeneID" id="77813773"/>
<reference evidence="2" key="1">
    <citation type="submission" date="2022-10" db="EMBL/GenBank/DDBJ databases">
        <title>Puccinia triticina Genome sequencing and assembly.</title>
        <authorList>
            <person name="Li C."/>
        </authorList>
    </citation>
    <scope>NUCLEOTIDE SEQUENCE</scope>
    <source>
        <strain evidence="2">Pt15</strain>
    </source>
</reference>
<protein>
    <submittedName>
        <fullName evidence="2">Uncharacterized protein</fullName>
    </submittedName>
</protein>
<name>A0ABY7CXK6_9BASI</name>
<dbReference type="Proteomes" id="UP001164743">
    <property type="component" value="Chromosome 9A"/>
</dbReference>
<sequence>MSHISRPQGSTSDVDRRRQANWPSTSTISRRLESGFMTTFAATAAPSHSYSRKLSPSYPSNLFQTNRNAHSDLRMSLDPLTKTLVLGCQQFLKLLAVDGVHACQNLI</sequence>
<evidence type="ECO:0000313" key="3">
    <source>
        <dbReference type="Proteomes" id="UP001164743"/>
    </source>
</evidence>
<evidence type="ECO:0000313" key="2">
    <source>
        <dbReference type="EMBL" id="WAQ88520.1"/>
    </source>
</evidence>
<feature type="region of interest" description="Disordered" evidence="1">
    <location>
        <begin position="1"/>
        <end position="26"/>
    </location>
</feature>
<accession>A0ABY7CXK6</accession>